<dbReference type="GO" id="GO:0005634">
    <property type="term" value="C:nucleus"/>
    <property type="evidence" value="ECO:0007669"/>
    <property type="project" value="TreeGrafter"/>
</dbReference>
<reference evidence="2 3" key="1">
    <citation type="submission" date="2013-11" db="EMBL/GenBank/DDBJ databases">
        <title>Draft genome of the bovine lungworm Dictyocaulus viviparus.</title>
        <authorList>
            <person name="Mitreva M."/>
        </authorList>
    </citation>
    <scope>NUCLEOTIDE SEQUENCE [LARGE SCALE GENOMIC DNA]</scope>
    <source>
        <strain evidence="2 3">HannoverDv2000</strain>
    </source>
</reference>
<organism evidence="2 3">
    <name type="scientific">Dictyocaulus viviparus</name>
    <name type="common">Bovine lungworm</name>
    <dbReference type="NCBI Taxonomy" id="29172"/>
    <lineage>
        <taxon>Eukaryota</taxon>
        <taxon>Metazoa</taxon>
        <taxon>Ecdysozoa</taxon>
        <taxon>Nematoda</taxon>
        <taxon>Chromadorea</taxon>
        <taxon>Rhabditida</taxon>
        <taxon>Rhabditina</taxon>
        <taxon>Rhabditomorpha</taxon>
        <taxon>Strongyloidea</taxon>
        <taxon>Metastrongylidae</taxon>
        <taxon>Dictyocaulus</taxon>
    </lineage>
</organism>
<evidence type="ECO:0000259" key="1">
    <source>
        <dbReference type="Pfam" id="PF00176"/>
    </source>
</evidence>
<feature type="domain" description="SNF2 N-terminal" evidence="1">
    <location>
        <begin position="49"/>
        <end position="81"/>
    </location>
</feature>
<dbReference type="PANTHER" id="PTHR45629">
    <property type="entry name" value="SNF2/RAD54 FAMILY MEMBER"/>
    <property type="match status" value="1"/>
</dbReference>
<dbReference type="EMBL" id="KN716624">
    <property type="protein sequence ID" value="KJH42797.1"/>
    <property type="molecule type" value="Genomic_DNA"/>
</dbReference>
<dbReference type="GO" id="GO:0008094">
    <property type="term" value="F:ATP-dependent activity, acting on DNA"/>
    <property type="evidence" value="ECO:0007669"/>
    <property type="project" value="TreeGrafter"/>
</dbReference>
<evidence type="ECO:0000313" key="2">
    <source>
        <dbReference type="EMBL" id="KJH42797.1"/>
    </source>
</evidence>
<dbReference type="OrthoDB" id="5864833at2759"/>
<dbReference type="Gene3D" id="3.40.50.10810">
    <property type="entry name" value="Tandem AAA-ATPase domain"/>
    <property type="match status" value="1"/>
</dbReference>
<dbReference type="InterPro" id="IPR027417">
    <property type="entry name" value="P-loop_NTPase"/>
</dbReference>
<accession>A0A0D8XGG0</accession>
<dbReference type="GO" id="GO:0006283">
    <property type="term" value="P:transcription-coupled nucleotide-excision repair"/>
    <property type="evidence" value="ECO:0007669"/>
    <property type="project" value="TreeGrafter"/>
</dbReference>
<protein>
    <recommendedName>
        <fullName evidence="1">SNF2 N-terminal domain-containing protein</fullName>
    </recommendedName>
</protein>
<proteinExistence type="predicted"/>
<dbReference type="InterPro" id="IPR000330">
    <property type="entry name" value="SNF2_N"/>
</dbReference>
<reference evidence="3" key="2">
    <citation type="journal article" date="2016" name="Sci. Rep.">
        <title>Dictyocaulus viviparus genome, variome and transcriptome elucidate lungworm biology and support future intervention.</title>
        <authorList>
            <person name="McNulty S.N."/>
            <person name="Strube C."/>
            <person name="Rosa B.A."/>
            <person name="Martin J.C."/>
            <person name="Tyagi R."/>
            <person name="Choi Y.J."/>
            <person name="Wang Q."/>
            <person name="Hallsworth Pepin K."/>
            <person name="Zhang X."/>
            <person name="Ozersky P."/>
            <person name="Wilson R.K."/>
            <person name="Sternberg P.W."/>
            <person name="Gasser R.B."/>
            <person name="Mitreva M."/>
        </authorList>
    </citation>
    <scope>NUCLEOTIDE SEQUENCE [LARGE SCALE GENOMIC DNA]</scope>
    <source>
        <strain evidence="3">HannoverDv2000</strain>
    </source>
</reference>
<dbReference type="PANTHER" id="PTHR45629:SF7">
    <property type="entry name" value="DNA EXCISION REPAIR PROTEIN ERCC-6-RELATED"/>
    <property type="match status" value="1"/>
</dbReference>
<gene>
    <name evidence="2" type="ORF">DICVIV_11212</name>
</gene>
<keyword evidence="3" id="KW-1185">Reference proteome</keyword>
<dbReference type="InterPro" id="IPR050496">
    <property type="entry name" value="SNF2_RAD54_helicase_repair"/>
</dbReference>
<dbReference type="Pfam" id="PF00176">
    <property type="entry name" value="SNF2-rel_dom"/>
    <property type="match status" value="1"/>
</dbReference>
<evidence type="ECO:0000313" key="3">
    <source>
        <dbReference type="Proteomes" id="UP000053766"/>
    </source>
</evidence>
<dbReference type="Proteomes" id="UP000053766">
    <property type="component" value="Unassembled WGS sequence"/>
</dbReference>
<dbReference type="GO" id="GO:0005524">
    <property type="term" value="F:ATP binding"/>
    <property type="evidence" value="ECO:0007669"/>
    <property type="project" value="InterPro"/>
</dbReference>
<dbReference type="SUPFAM" id="SSF52540">
    <property type="entry name" value="P-loop containing nucleoside triphosphate hydrolases"/>
    <property type="match status" value="1"/>
</dbReference>
<name>A0A0D8XGG0_DICVI</name>
<dbReference type="STRING" id="29172.A0A0D8XGG0"/>
<dbReference type="AlphaFoldDB" id="A0A0D8XGG0"/>
<dbReference type="InterPro" id="IPR038718">
    <property type="entry name" value="SNF2-like_sf"/>
</dbReference>
<sequence>MMMIFLSRLRSINSNREIDLMKSSEAEKFKEISDTLKLSRDVWDRLYKYQKQGVVWLSELHEQYVGGILADEMGLGKTIQVKICCVI</sequence>